<dbReference type="EMBL" id="AONI01000005">
    <property type="protein sequence ID" value="EPX81816.1"/>
    <property type="molecule type" value="Genomic_DNA"/>
</dbReference>
<dbReference type="Gene3D" id="3.40.640.10">
    <property type="entry name" value="Type I PLP-dependent aspartate aminotransferase-like (Major domain)"/>
    <property type="match status" value="1"/>
</dbReference>
<dbReference type="Proteomes" id="UP000015351">
    <property type="component" value="Unassembled WGS sequence"/>
</dbReference>
<dbReference type="GO" id="GO:0008483">
    <property type="term" value="F:transaminase activity"/>
    <property type="evidence" value="ECO:0007669"/>
    <property type="project" value="UniProtKB-KW"/>
</dbReference>
<dbReference type="eggNOG" id="COG0161">
    <property type="taxonomic scope" value="Bacteria"/>
</dbReference>
<dbReference type="SUPFAM" id="SSF53383">
    <property type="entry name" value="PLP-dependent transferases"/>
    <property type="match status" value="1"/>
</dbReference>
<dbReference type="AlphaFoldDB" id="S9QK18"/>
<sequence>MVPGYFHIPSPYPYRNPFNESDPAKLAQLCAAAMVDEIEFQGTNTIAAFIMEPIQDAGGVIRQLHGPACAKASG</sequence>
<organism evidence="1 2">
    <name type="scientific">Litoreibacter arenae DSM 19593</name>
    <dbReference type="NCBI Taxonomy" id="1123360"/>
    <lineage>
        <taxon>Bacteria</taxon>
        <taxon>Pseudomonadati</taxon>
        <taxon>Pseudomonadota</taxon>
        <taxon>Alphaproteobacteria</taxon>
        <taxon>Rhodobacterales</taxon>
        <taxon>Roseobacteraceae</taxon>
        <taxon>Litoreibacter</taxon>
    </lineage>
</organism>
<keyword evidence="1" id="KW-0808">Transferase</keyword>
<dbReference type="InterPro" id="IPR015421">
    <property type="entry name" value="PyrdxlP-dep_Trfase_major"/>
</dbReference>
<accession>S9QK18</accession>
<keyword evidence="1" id="KW-0032">Aminotransferase</keyword>
<reference evidence="2" key="1">
    <citation type="journal article" date="2013" name="Stand. Genomic Sci.">
        <title>Genome sequence of the Litoreibacter arenae type strain (DSM 19593(T)), a member of the Roseobacter clade isolated from sea sand.</title>
        <authorList>
            <person name="Riedel T."/>
            <person name="Fiebig A."/>
            <person name="Petersen J."/>
            <person name="Gronow S."/>
            <person name="Kyrpides N.C."/>
            <person name="Goker M."/>
            <person name="Klenk H.P."/>
        </authorList>
    </citation>
    <scope>NUCLEOTIDE SEQUENCE [LARGE SCALE GENOMIC DNA]</scope>
    <source>
        <strain evidence="2">DSM 19593</strain>
    </source>
</reference>
<dbReference type="STRING" id="1123360.thalar_00374"/>
<evidence type="ECO:0000313" key="1">
    <source>
        <dbReference type="EMBL" id="EPX81816.1"/>
    </source>
</evidence>
<proteinExistence type="predicted"/>
<comment type="caution">
    <text evidence="1">The sequence shown here is derived from an EMBL/GenBank/DDBJ whole genome shotgun (WGS) entry which is preliminary data.</text>
</comment>
<name>S9QK18_9RHOB</name>
<protein>
    <submittedName>
        <fullName evidence="1">Omega-aminoacid-pyruvat aminotransferase</fullName>
    </submittedName>
</protein>
<gene>
    <name evidence="1" type="ORF">thalar_00374</name>
</gene>
<evidence type="ECO:0000313" key="2">
    <source>
        <dbReference type="Proteomes" id="UP000015351"/>
    </source>
</evidence>
<dbReference type="HOGENOM" id="CLU_2683450_0_0_5"/>
<dbReference type="PATRIC" id="fig|1123360.3.peg.371"/>
<keyword evidence="2" id="KW-1185">Reference proteome</keyword>
<dbReference type="InterPro" id="IPR015424">
    <property type="entry name" value="PyrdxlP-dep_Trfase"/>
</dbReference>